<dbReference type="Gramene" id="OMERI01G26260.1">
    <property type="protein sequence ID" value="OMERI01G26260.1"/>
    <property type="gene ID" value="OMERI01G26260"/>
</dbReference>
<name>A0A0E0C6Y8_9ORYZ</name>
<protein>
    <submittedName>
        <fullName evidence="3">Uncharacterized protein</fullName>
    </submittedName>
</protein>
<evidence type="ECO:0000313" key="4">
    <source>
        <dbReference type="Proteomes" id="UP000008021"/>
    </source>
</evidence>
<accession>A0A0E0C6Y8</accession>
<dbReference type="HOGENOM" id="CLU_867091_0_0_1"/>
<keyword evidence="4" id="KW-1185">Reference proteome</keyword>
<feature type="region of interest" description="Disordered" evidence="1">
    <location>
        <begin position="108"/>
        <end position="192"/>
    </location>
</feature>
<feature type="region of interest" description="Disordered" evidence="1">
    <location>
        <begin position="38"/>
        <end position="67"/>
    </location>
</feature>
<feature type="compositionally biased region" description="Polar residues" evidence="1">
    <location>
        <begin position="166"/>
        <end position="180"/>
    </location>
</feature>
<feature type="transmembrane region" description="Helical" evidence="2">
    <location>
        <begin position="289"/>
        <end position="308"/>
    </location>
</feature>
<sequence length="330" mass="34893">MANATIANKHKRLNCSESSTAMSYPICPKKPIRGSGFTRSLRPIRDWGSTDREGMQQPGSRVQENRSEDTLGALEVPLALSYAVRPRPASKLWRALLRSRRFVESLTDTTPTGFTSSAVEANDSPPPAASSASPGPFLPAGPPTPHLRALSLPVGSPSSPRGGIWSCTSTTAQLEQSTGRSGLGSGTEWTRRRWSASGQPLVRIWGLAAAITGSGASAAGCPLLRRRCGGNHRIWGHCAWMRLMGSEDEGVFDNNRPSSADSSPSLDRSTGFQAACIAASRRGGCTVAGFSYGSFVVFVACCGVLCVVDSGRGPEADYVVSPRKIGIVNL</sequence>
<proteinExistence type="predicted"/>
<feature type="compositionally biased region" description="Polar residues" evidence="1">
    <location>
        <begin position="108"/>
        <end position="119"/>
    </location>
</feature>
<dbReference type="Proteomes" id="UP000008021">
    <property type="component" value="Chromosome 1"/>
</dbReference>
<feature type="compositionally biased region" description="Basic and acidic residues" evidence="1">
    <location>
        <begin position="43"/>
        <end position="54"/>
    </location>
</feature>
<feature type="compositionally biased region" description="Pro residues" evidence="1">
    <location>
        <begin position="136"/>
        <end position="145"/>
    </location>
</feature>
<evidence type="ECO:0000256" key="2">
    <source>
        <dbReference type="SAM" id="Phobius"/>
    </source>
</evidence>
<dbReference type="EnsemblPlants" id="OMERI01G26260.1">
    <property type="protein sequence ID" value="OMERI01G26260.1"/>
    <property type="gene ID" value="OMERI01G26260"/>
</dbReference>
<dbReference type="AlphaFoldDB" id="A0A0E0C6Y8"/>
<reference evidence="3" key="1">
    <citation type="submission" date="2015-04" db="UniProtKB">
        <authorList>
            <consortium name="EnsemblPlants"/>
        </authorList>
    </citation>
    <scope>IDENTIFICATION</scope>
</reference>
<keyword evidence="2" id="KW-1133">Transmembrane helix</keyword>
<evidence type="ECO:0000313" key="3">
    <source>
        <dbReference type="EnsemblPlants" id="OMERI01G26260.1"/>
    </source>
</evidence>
<keyword evidence="2" id="KW-0812">Transmembrane</keyword>
<keyword evidence="2" id="KW-0472">Membrane</keyword>
<reference evidence="3" key="2">
    <citation type="submission" date="2018-05" db="EMBL/GenBank/DDBJ databases">
        <title>OmerRS3 (Oryza meridionalis Reference Sequence Version 3).</title>
        <authorList>
            <person name="Zhang J."/>
            <person name="Kudrna D."/>
            <person name="Lee S."/>
            <person name="Talag J."/>
            <person name="Welchert J."/>
            <person name="Wing R.A."/>
        </authorList>
    </citation>
    <scope>NUCLEOTIDE SEQUENCE [LARGE SCALE GENOMIC DNA]</scope>
    <source>
        <strain evidence="3">cv. OR44</strain>
    </source>
</reference>
<organism evidence="3">
    <name type="scientific">Oryza meridionalis</name>
    <dbReference type="NCBI Taxonomy" id="40149"/>
    <lineage>
        <taxon>Eukaryota</taxon>
        <taxon>Viridiplantae</taxon>
        <taxon>Streptophyta</taxon>
        <taxon>Embryophyta</taxon>
        <taxon>Tracheophyta</taxon>
        <taxon>Spermatophyta</taxon>
        <taxon>Magnoliopsida</taxon>
        <taxon>Liliopsida</taxon>
        <taxon>Poales</taxon>
        <taxon>Poaceae</taxon>
        <taxon>BOP clade</taxon>
        <taxon>Oryzoideae</taxon>
        <taxon>Oryzeae</taxon>
        <taxon>Oryzinae</taxon>
        <taxon>Oryza</taxon>
    </lineage>
</organism>
<evidence type="ECO:0000256" key="1">
    <source>
        <dbReference type="SAM" id="MobiDB-lite"/>
    </source>
</evidence>